<dbReference type="GO" id="GO:0009252">
    <property type="term" value="P:peptidoglycan biosynthetic process"/>
    <property type="evidence" value="ECO:0007669"/>
    <property type="project" value="UniProtKB-UniRule"/>
</dbReference>
<dbReference type="GO" id="GO:0005524">
    <property type="term" value="F:ATP binding"/>
    <property type="evidence" value="ECO:0007669"/>
    <property type="project" value="UniProtKB-UniRule"/>
</dbReference>
<dbReference type="GO" id="GO:0008360">
    <property type="term" value="P:regulation of cell shape"/>
    <property type="evidence" value="ECO:0007669"/>
    <property type="project" value="UniProtKB-KW"/>
</dbReference>
<accession>A0A926N835</accession>
<comment type="pathway">
    <text evidence="1 12 13">Cell wall biogenesis; peptidoglycan biosynthesis.</text>
</comment>
<dbReference type="EMBL" id="JACXAH010000003">
    <property type="protein sequence ID" value="MBD1371318.1"/>
    <property type="molecule type" value="Genomic_DNA"/>
</dbReference>
<evidence type="ECO:0000256" key="10">
    <source>
        <dbReference type="ARBA" id="ARBA00023306"/>
    </source>
</evidence>
<feature type="short sequence motif" description="Meso-diaminopimelate recognition motif" evidence="12">
    <location>
        <begin position="401"/>
        <end position="404"/>
    </location>
</feature>
<evidence type="ECO:0000259" key="14">
    <source>
        <dbReference type="Pfam" id="PF01225"/>
    </source>
</evidence>
<evidence type="ECO:0000256" key="13">
    <source>
        <dbReference type="RuleBase" id="RU004135"/>
    </source>
</evidence>
<dbReference type="NCBIfam" id="TIGR01085">
    <property type="entry name" value="murE"/>
    <property type="match status" value="1"/>
</dbReference>
<keyword evidence="3 12" id="KW-0963">Cytoplasm</keyword>
<evidence type="ECO:0000256" key="9">
    <source>
        <dbReference type="ARBA" id="ARBA00022984"/>
    </source>
</evidence>
<feature type="binding site" evidence="12">
    <location>
        <position position="177"/>
    </location>
    <ligand>
        <name>UDP-N-acetyl-alpha-D-muramoyl-L-alanyl-D-glutamate</name>
        <dbReference type="ChEBI" id="CHEBI:83900"/>
    </ligand>
</feature>
<feature type="binding site" evidence="12">
    <location>
        <position position="377"/>
    </location>
    <ligand>
        <name>meso-2,6-diaminopimelate</name>
        <dbReference type="ChEBI" id="CHEBI:57791"/>
    </ligand>
</feature>
<reference evidence="17" key="1">
    <citation type="submission" date="2020-09" db="EMBL/GenBank/DDBJ databases">
        <title>A novel bacterium of genus Hazenella, isolated from South China Sea.</title>
        <authorList>
            <person name="Huang H."/>
            <person name="Mo K."/>
            <person name="Hu Y."/>
        </authorList>
    </citation>
    <scope>NUCLEOTIDE SEQUENCE</scope>
    <source>
        <strain evidence="17">IB182357</strain>
    </source>
</reference>
<dbReference type="GO" id="GO:0051301">
    <property type="term" value="P:cell division"/>
    <property type="evidence" value="ECO:0007669"/>
    <property type="project" value="UniProtKB-KW"/>
</dbReference>
<evidence type="ECO:0000259" key="15">
    <source>
        <dbReference type="Pfam" id="PF02875"/>
    </source>
</evidence>
<comment type="caution">
    <text evidence="17">The sequence shown here is derived from an EMBL/GenBank/DDBJ whole genome shotgun (WGS) entry which is preliminary data.</text>
</comment>
<comment type="cofactor">
    <cofactor evidence="12">
        <name>Mg(2+)</name>
        <dbReference type="ChEBI" id="CHEBI:18420"/>
    </cofactor>
</comment>
<dbReference type="InterPro" id="IPR005761">
    <property type="entry name" value="UDP-N-AcMur-Glu-dNH2Pim_ligase"/>
</dbReference>
<evidence type="ECO:0000256" key="12">
    <source>
        <dbReference type="HAMAP-Rule" id="MF_00208"/>
    </source>
</evidence>
<feature type="binding site" evidence="12">
    <location>
        <position position="185"/>
    </location>
    <ligand>
        <name>UDP-N-acetyl-alpha-D-muramoyl-L-alanyl-D-glutamate</name>
        <dbReference type="ChEBI" id="CHEBI:83900"/>
    </ligand>
</feature>
<dbReference type="SUPFAM" id="SSF53623">
    <property type="entry name" value="MurD-like peptide ligases, catalytic domain"/>
    <property type="match status" value="1"/>
</dbReference>
<evidence type="ECO:0000256" key="11">
    <source>
        <dbReference type="ARBA" id="ARBA00023316"/>
    </source>
</evidence>
<dbReference type="Pfam" id="PF01225">
    <property type="entry name" value="Mur_ligase"/>
    <property type="match status" value="1"/>
</dbReference>
<dbReference type="GO" id="GO:0005737">
    <property type="term" value="C:cytoplasm"/>
    <property type="evidence" value="ECO:0007669"/>
    <property type="project" value="UniProtKB-SubCell"/>
</dbReference>
<keyword evidence="10 12" id="KW-0131">Cell cycle</keyword>
<dbReference type="NCBIfam" id="NF001124">
    <property type="entry name" value="PRK00139.1-2"/>
    <property type="match status" value="1"/>
</dbReference>
<dbReference type="Pfam" id="PF02875">
    <property type="entry name" value="Mur_ligase_C"/>
    <property type="match status" value="1"/>
</dbReference>
<dbReference type="HAMAP" id="MF_00208">
    <property type="entry name" value="MurE"/>
    <property type="match status" value="1"/>
</dbReference>
<keyword evidence="12" id="KW-0460">Magnesium</keyword>
<dbReference type="Gene3D" id="3.40.1190.10">
    <property type="entry name" value="Mur-like, catalytic domain"/>
    <property type="match status" value="1"/>
</dbReference>
<dbReference type="Gene3D" id="3.90.190.20">
    <property type="entry name" value="Mur ligase, C-terminal domain"/>
    <property type="match status" value="1"/>
</dbReference>
<gene>
    <name evidence="12" type="primary">murE</name>
    <name evidence="17" type="ORF">IC620_02985</name>
</gene>
<dbReference type="PANTHER" id="PTHR23135:SF4">
    <property type="entry name" value="UDP-N-ACETYLMURAMOYL-L-ALANYL-D-GLUTAMATE--2,6-DIAMINOPIMELATE LIGASE MURE HOMOLOG, CHLOROPLASTIC"/>
    <property type="match status" value="1"/>
</dbReference>
<feature type="modified residue" description="N6-carboxylysine" evidence="12">
    <location>
        <position position="217"/>
    </location>
</feature>
<dbReference type="EC" id="6.3.2.13" evidence="12"/>
<evidence type="ECO:0000313" key="18">
    <source>
        <dbReference type="Proteomes" id="UP000661691"/>
    </source>
</evidence>
<dbReference type="GO" id="GO:0004326">
    <property type="term" value="F:tetrahydrofolylpolyglutamate synthase activity"/>
    <property type="evidence" value="ECO:0007669"/>
    <property type="project" value="InterPro"/>
</dbReference>
<comment type="subcellular location">
    <subcellularLocation>
        <location evidence="12 13">Cytoplasm</location>
    </subcellularLocation>
</comment>
<evidence type="ECO:0000256" key="3">
    <source>
        <dbReference type="ARBA" id="ARBA00022490"/>
    </source>
</evidence>
<keyword evidence="11 12" id="KW-0961">Cell wall biogenesis/degradation</keyword>
<dbReference type="InterPro" id="IPR036615">
    <property type="entry name" value="Mur_ligase_C_dom_sf"/>
</dbReference>
<keyword evidence="5 12" id="KW-0132">Cell division</keyword>
<keyword evidence="6 12" id="KW-0547">Nucleotide-binding</keyword>
<comment type="catalytic activity">
    <reaction evidence="12">
        <text>UDP-N-acetyl-alpha-D-muramoyl-L-alanyl-D-glutamate + meso-2,6-diaminopimelate + ATP = UDP-N-acetyl-alpha-D-muramoyl-L-alanyl-gamma-D-glutamyl-meso-2,6-diaminopimelate + ADP + phosphate + H(+)</text>
        <dbReference type="Rhea" id="RHEA:23676"/>
        <dbReference type="ChEBI" id="CHEBI:15378"/>
        <dbReference type="ChEBI" id="CHEBI:30616"/>
        <dbReference type="ChEBI" id="CHEBI:43474"/>
        <dbReference type="ChEBI" id="CHEBI:57791"/>
        <dbReference type="ChEBI" id="CHEBI:83900"/>
        <dbReference type="ChEBI" id="CHEBI:83905"/>
        <dbReference type="ChEBI" id="CHEBI:456216"/>
        <dbReference type="EC" id="6.3.2.13"/>
    </reaction>
</comment>
<comment type="similarity">
    <text evidence="2 12">Belongs to the MurCDEF family. MurE subfamily.</text>
</comment>
<evidence type="ECO:0000256" key="8">
    <source>
        <dbReference type="ARBA" id="ARBA00022960"/>
    </source>
</evidence>
<sequence length="478" mass="52652">MYLSQLIQSLAVFRAEGDLNVNVTDIVIDSRQIKPGDLFVAIRGHQSDGHRYISKAIENGAVAVVAEESLLLDVPLLIVPDSRRAMAHLAATFYGHPSRELKLIGVTGTNGKTTTTHLIEHLLHTAHKEVGLIGTIGMRFGGQTQPVRNTTPDAQDLQKGFRMMKEAGCEYAVMEVSSHALDMGRTRGSFFQYAIFTNLTQDHLDYHKTMGAYREAKGLLFSQLNMNNVAILNQDDVASDYFAHITSAQVITYGIEKKADVRAENIRVSASGTHFTLKTFRGDISVSMKMIGKFNVYNVLAATCVALAEGLSLEQIRDGLASLSGVPGRFELVETGQNFATIVDYAHTPDSLKNALETILEFSTGKVFTVVGCGGDRDREKRPLMAKMALAYSDLTIFTTDNPRSEDPKQILADMTEGLTDEEFKMIEDRKQAIQTAMQSASDGDIVFIAGKGHETYQEVNGVRYHFDDREVAKLARS</sequence>
<dbReference type="InterPro" id="IPR035911">
    <property type="entry name" value="MurE/MurF_N"/>
</dbReference>
<evidence type="ECO:0000256" key="2">
    <source>
        <dbReference type="ARBA" id="ARBA00005898"/>
    </source>
</evidence>
<proteinExistence type="inferred from homology"/>
<feature type="binding site" evidence="12">
    <location>
        <begin position="150"/>
        <end position="151"/>
    </location>
    <ligand>
        <name>UDP-N-acetyl-alpha-D-muramoyl-L-alanyl-D-glutamate</name>
        <dbReference type="ChEBI" id="CHEBI:83900"/>
    </ligand>
</feature>
<evidence type="ECO:0000256" key="1">
    <source>
        <dbReference type="ARBA" id="ARBA00004752"/>
    </source>
</evidence>
<dbReference type="Gene3D" id="3.40.1390.10">
    <property type="entry name" value="MurE/MurF, N-terminal domain"/>
    <property type="match status" value="1"/>
</dbReference>
<dbReference type="InterPro" id="IPR000713">
    <property type="entry name" value="Mur_ligase_N"/>
</dbReference>
<dbReference type="GO" id="GO:0000287">
    <property type="term" value="F:magnesium ion binding"/>
    <property type="evidence" value="ECO:0007669"/>
    <property type="project" value="UniProtKB-UniRule"/>
</dbReference>
<feature type="binding site" evidence="12">
    <location>
        <position position="455"/>
    </location>
    <ligand>
        <name>meso-2,6-diaminopimelate</name>
        <dbReference type="ChEBI" id="CHEBI:57791"/>
    </ligand>
</feature>
<dbReference type="InterPro" id="IPR018109">
    <property type="entry name" value="Folylpolyglutamate_synth_CS"/>
</dbReference>
<dbReference type="InterPro" id="IPR036565">
    <property type="entry name" value="Mur-like_cat_sf"/>
</dbReference>
<dbReference type="NCBIfam" id="NF001126">
    <property type="entry name" value="PRK00139.1-4"/>
    <property type="match status" value="1"/>
</dbReference>
<feature type="binding site" evidence="12">
    <location>
        <begin position="401"/>
        <end position="404"/>
    </location>
    <ligand>
        <name>meso-2,6-diaminopimelate</name>
        <dbReference type="ChEBI" id="CHEBI:57791"/>
    </ligand>
</feature>
<dbReference type="AlphaFoldDB" id="A0A926N835"/>
<feature type="binding site" evidence="12">
    <location>
        <position position="451"/>
    </location>
    <ligand>
        <name>meso-2,6-diaminopimelate</name>
        <dbReference type="ChEBI" id="CHEBI:57791"/>
    </ligand>
</feature>
<feature type="domain" description="Mur ligase C-terminal" evidence="15">
    <location>
        <begin position="328"/>
        <end position="453"/>
    </location>
</feature>
<dbReference type="GO" id="GO:0008765">
    <property type="term" value="F:UDP-N-acetylmuramoylalanyl-D-glutamate-2,6-diaminopimelate ligase activity"/>
    <property type="evidence" value="ECO:0007669"/>
    <property type="project" value="UniProtKB-UniRule"/>
</dbReference>
<dbReference type="PROSITE" id="PS01011">
    <property type="entry name" value="FOLYLPOLYGLU_SYNT_1"/>
    <property type="match status" value="1"/>
</dbReference>
<evidence type="ECO:0000256" key="6">
    <source>
        <dbReference type="ARBA" id="ARBA00022741"/>
    </source>
</evidence>
<dbReference type="Pfam" id="PF08245">
    <property type="entry name" value="Mur_ligase_M"/>
    <property type="match status" value="1"/>
</dbReference>
<feature type="domain" description="Mur ligase central" evidence="16">
    <location>
        <begin position="106"/>
        <end position="306"/>
    </location>
</feature>
<evidence type="ECO:0000313" key="17">
    <source>
        <dbReference type="EMBL" id="MBD1371318.1"/>
    </source>
</evidence>
<comment type="caution">
    <text evidence="12">Lacks conserved residue(s) required for the propagation of feature annotation.</text>
</comment>
<dbReference type="SUPFAM" id="SSF53244">
    <property type="entry name" value="MurD-like peptide ligases, peptide-binding domain"/>
    <property type="match status" value="1"/>
</dbReference>
<evidence type="ECO:0000256" key="7">
    <source>
        <dbReference type="ARBA" id="ARBA00022840"/>
    </source>
</evidence>
<organism evidence="17 18">
    <name type="scientific">Polycladospora coralii</name>
    <dbReference type="NCBI Taxonomy" id="2771432"/>
    <lineage>
        <taxon>Bacteria</taxon>
        <taxon>Bacillati</taxon>
        <taxon>Bacillota</taxon>
        <taxon>Bacilli</taxon>
        <taxon>Bacillales</taxon>
        <taxon>Thermoactinomycetaceae</taxon>
        <taxon>Polycladospora</taxon>
    </lineage>
</organism>
<evidence type="ECO:0000259" key="16">
    <source>
        <dbReference type="Pfam" id="PF08245"/>
    </source>
</evidence>
<protein>
    <recommendedName>
        <fullName evidence="12">UDP-N-acetylmuramoyl-L-alanyl-D-glutamate--2,6-diaminopimelate ligase</fullName>
        <ecNumber evidence="12">6.3.2.13</ecNumber>
    </recommendedName>
    <alternativeName>
        <fullName evidence="12">Meso-A2pm-adding enzyme</fullName>
    </alternativeName>
    <alternativeName>
        <fullName evidence="12">Meso-diaminopimelate-adding enzyme</fullName>
    </alternativeName>
    <alternativeName>
        <fullName evidence="12">UDP-MurNAc-L-Ala-D-Glu:meso-diaminopimelate ligase</fullName>
    </alternativeName>
    <alternativeName>
        <fullName evidence="12">UDP-MurNAc-tripeptide synthetase</fullName>
    </alternativeName>
    <alternativeName>
        <fullName evidence="12">UDP-N-acetylmuramyl-tripeptide synthetase</fullName>
    </alternativeName>
</protein>
<keyword evidence="9 12" id="KW-0573">Peptidoglycan synthesis</keyword>
<dbReference type="InterPro" id="IPR013221">
    <property type="entry name" value="Mur_ligase_cen"/>
</dbReference>
<feature type="binding site" evidence="12">
    <location>
        <begin position="108"/>
        <end position="114"/>
    </location>
    <ligand>
        <name>ATP</name>
        <dbReference type="ChEBI" id="CHEBI:30616"/>
    </ligand>
</feature>
<keyword evidence="8 12" id="KW-0133">Cell shape</keyword>
<keyword evidence="7 12" id="KW-0067">ATP-binding</keyword>
<feature type="binding site" evidence="12">
    <location>
        <position position="30"/>
    </location>
    <ligand>
        <name>UDP-N-acetyl-alpha-D-muramoyl-L-alanyl-D-glutamate</name>
        <dbReference type="ChEBI" id="CHEBI:83900"/>
    </ligand>
</feature>
<dbReference type="Proteomes" id="UP000661691">
    <property type="component" value="Unassembled WGS sequence"/>
</dbReference>
<name>A0A926N835_9BACL</name>
<keyword evidence="18" id="KW-1185">Reference proteome</keyword>
<feature type="binding site" evidence="12">
    <location>
        <position position="149"/>
    </location>
    <ligand>
        <name>UDP-N-acetyl-alpha-D-muramoyl-L-alanyl-D-glutamate</name>
        <dbReference type="ChEBI" id="CHEBI:83900"/>
    </ligand>
</feature>
<keyword evidence="4 12" id="KW-0436">Ligase</keyword>
<comment type="function">
    <text evidence="12">Catalyzes the addition of meso-diaminopimelic acid to the nucleotide precursor UDP-N-acetylmuramoyl-L-alanyl-D-glutamate (UMAG) in the biosynthesis of bacterial cell-wall peptidoglycan.</text>
</comment>
<dbReference type="SUPFAM" id="SSF63418">
    <property type="entry name" value="MurE/MurF N-terminal domain"/>
    <property type="match status" value="1"/>
</dbReference>
<evidence type="ECO:0000256" key="5">
    <source>
        <dbReference type="ARBA" id="ARBA00022618"/>
    </source>
</evidence>
<dbReference type="PANTHER" id="PTHR23135">
    <property type="entry name" value="MUR LIGASE FAMILY MEMBER"/>
    <property type="match status" value="1"/>
</dbReference>
<feature type="domain" description="Mur ligase N-terminal catalytic" evidence="14">
    <location>
        <begin position="23"/>
        <end position="94"/>
    </location>
</feature>
<dbReference type="InterPro" id="IPR004101">
    <property type="entry name" value="Mur_ligase_C"/>
</dbReference>
<comment type="PTM">
    <text evidence="12">Carboxylation is probably crucial for Mg(2+) binding and, consequently, for the gamma-phosphate positioning of ATP.</text>
</comment>
<dbReference type="GO" id="GO:0071555">
    <property type="term" value="P:cell wall organization"/>
    <property type="evidence" value="ECO:0007669"/>
    <property type="project" value="UniProtKB-KW"/>
</dbReference>
<evidence type="ECO:0000256" key="4">
    <source>
        <dbReference type="ARBA" id="ARBA00022598"/>
    </source>
</evidence>